<feature type="compositionally biased region" description="Low complexity" evidence="8">
    <location>
        <begin position="290"/>
        <end position="301"/>
    </location>
</feature>
<organism evidence="10 11">
    <name type="scientific">Anas platyrhynchos</name>
    <name type="common">Mallard</name>
    <name type="synonym">Anas boschas</name>
    <dbReference type="NCBI Taxonomy" id="8839"/>
    <lineage>
        <taxon>Eukaryota</taxon>
        <taxon>Metazoa</taxon>
        <taxon>Chordata</taxon>
        <taxon>Craniata</taxon>
        <taxon>Vertebrata</taxon>
        <taxon>Euteleostomi</taxon>
        <taxon>Archelosauria</taxon>
        <taxon>Archosauria</taxon>
        <taxon>Dinosauria</taxon>
        <taxon>Saurischia</taxon>
        <taxon>Theropoda</taxon>
        <taxon>Coelurosauria</taxon>
        <taxon>Aves</taxon>
        <taxon>Neognathae</taxon>
        <taxon>Galloanserae</taxon>
        <taxon>Anseriformes</taxon>
        <taxon>Anatidae</taxon>
        <taxon>Anatinae</taxon>
        <taxon>Anas</taxon>
    </lineage>
</organism>
<dbReference type="PANTHER" id="PTHR10015:SF336">
    <property type="entry name" value="HEAT SHOCK TRANSCRIPTION FACTOR, Y-LINKED"/>
    <property type="match status" value="1"/>
</dbReference>
<dbReference type="PANTHER" id="PTHR10015">
    <property type="entry name" value="HEAT SHOCK TRANSCRIPTION FACTOR"/>
    <property type="match status" value="1"/>
</dbReference>
<evidence type="ECO:0000313" key="11">
    <source>
        <dbReference type="Proteomes" id="UP000694400"/>
    </source>
</evidence>
<evidence type="ECO:0000256" key="2">
    <source>
        <dbReference type="ARBA" id="ARBA00006403"/>
    </source>
</evidence>
<dbReference type="SMART" id="SM00415">
    <property type="entry name" value="HSF"/>
    <property type="match status" value="1"/>
</dbReference>
<feature type="compositionally biased region" description="Polar residues" evidence="8">
    <location>
        <begin position="1"/>
        <end position="10"/>
    </location>
</feature>
<dbReference type="AlphaFoldDB" id="A0A8B9ZJ12"/>
<dbReference type="FunFam" id="1.10.10.10:FF:000349">
    <property type="entry name" value="Heat shock transcription factor, Y-linked"/>
    <property type="match status" value="1"/>
</dbReference>
<feature type="compositionally biased region" description="Low complexity" evidence="8">
    <location>
        <begin position="252"/>
        <end position="265"/>
    </location>
</feature>
<evidence type="ECO:0000259" key="9">
    <source>
        <dbReference type="SMART" id="SM00415"/>
    </source>
</evidence>
<evidence type="ECO:0000256" key="3">
    <source>
        <dbReference type="ARBA" id="ARBA00023015"/>
    </source>
</evidence>
<name>A0A8B9ZJ12_ANAPL</name>
<feature type="region of interest" description="Disordered" evidence="8">
    <location>
        <begin position="252"/>
        <end position="305"/>
    </location>
</feature>
<evidence type="ECO:0000256" key="5">
    <source>
        <dbReference type="ARBA" id="ARBA00023163"/>
    </source>
</evidence>
<accession>A0A8B9ZJ12</accession>
<sequence>MAADGNSSDNEINEIKQEPLPEDTSYGFAPDELFEPSDSPSPEPLGQDEGAACDARAASTRGEKDPQALTDDRETKHVPHNSSEENAGNGNVFSSLSFPKKLWQVAESDEFKAIWWGHSGNYIVIDEEVFKVEVLGRTRPRRVFETESMTGFIRQLNLYGFTKLQQDLQRSPSLPDLPKEEDAFSACRKILYYYNPSFKRDSPHLLQNCKRRVALKRKALQAGLDESCPSSSLYAQPGCRDADMDEEDPLAAATPAEATQPAAPAGSPVPRHWAKATPQASGAPTASQGAAPTLPHPAAAAGRDKQRRLDPSLLLAGSSQTSAAAPAPSPHHVLPSQIALCPNAGAPKAPSAALPPFGHPLLPVALLAAASAAAILQPYSWQGLAAPHCPTCTCDQDRAAAGDRMAPRHGTR</sequence>
<reference evidence="10" key="1">
    <citation type="submission" date="2019-08" db="EMBL/GenBank/DDBJ databases">
        <title>Three high-quality genomes provides insights into domestication of ducks.</title>
        <authorList>
            <person name="Hou Z.C."/>
            <person name="Zhu F."/>
            <person name="Yin Z.T."/>
            <person name="Zhang F."/>
        </authorList>
    </citation>
    <scope>NUCLEOTIDE SEQUENCE [LARGE SCALE GENOMIC DNA]</scope>
</reference>
<evidence type="ECO:0000256" key="4">
    <source>
        <dbReference type="ARBA" id="ARBA00023125"/>
    </source>
</evidence>
<evidence type="ECO:0000256" key="8">
    <source>
        <dbReference type="SAM" id="MobiDB-lite"/>
    </source>
</evidence>
<protein>
    <recommendedName>
        <fullName evidence="9">HSF-type DNA-binding domain-containing protein</fullName>
    </recommendedName>
</protein>
<evidence type="ECO:0000256" key="6">
    <source>
        <dbReference type="ARBA" id="ARBA00023242"/>
    </source>
</evidence>
<keyword evidence="4" id="KW-0238">DNA-binding</keyword>
<feature type="compositionally biased region" description="Basic and acidic residues" evidence="8">
    <location>
        <begin position="61"/>
        <end position="77"/>
    </location>
</feature>
<keyword evidence="6" id="KW-0539">Nucleus</keyword>
<feature type="region of interest" description="Disordered" evidence="8">
    <location>
        <begin position="1"/>
        <end position="91"/>
    </location>
</feature>
<dbReference type="GO" id="GO:0003700">
    <property type="term" value="F:DNA-binding transcription factor activity"/>
    <property type="evidence" value="ECO:0007669"/>
    <property type="project" value="InterPro"/>
</dbReference>
<dbReference type="InterPro" id="IPR000232">
    <property type="entry name" value="HSF_DNA-bd"/>
</dbReference>
<evidence type="ECO:0000313" key="10">
    <source>
        <dbReference type="Ensembl" id="ENSAPLP00020022131.1"/>
    </source>
</evidence>
<dbReference type="InterPro" id="IPR036390">
    <property type="entry name" value="WH_DNA-bd_sf"/>
</dbReference>
<reference evidence="10" key="2">
    <citation type="submission" date="2025-08" db="UniProtKB">
        <authorList>
            <consortium name="Ensembl"/>
        </authorList>
    </citation>
    <scope>IDENTIFICATION</scope>
</reference>
<dbReference type="GO" id="GO:0043565">
    <property type="term" value="F:sequence-specific DNA binding"/>
    <property type="evidence" value="ECO:0007669"/>
    <property type="project" value="InterPro"/>
</dbReference>
<dbReference type="Ensembl" id="ENSAPLT00020023887.1">
    <property type="protein sequence ID" value="ENSAPLP00020022131.1"/>
    <property type="gene ID" value="ENSAPLG00020015451.1"/>
</dbReference>
<keyword evidence="5" id="KW-0804">Transcription</keyword>
<dbReference type="Gene3D" id="1.10.10.10">
    <property type="entry name" value="Winged helix-like DNA-binding domain superfamily/Winged helix DNA-binding domain"/>
    <property type="match status" value="1"/>
</dbReference>
<dbReference type="SUPFAM" id="SSF46785">
    <property type="entry name" value="Winged helix' DNA-binding domain"/>
    <property type="match status" value="1"/>
</dbReference>
<evidence type="ECO:0000256" key="1">
    <source>
        <dbReference type="ARBA" id="ARBA00004123"/>
    </source>
</evidence>
<feature type="region of interest" description="Disordered" evidence="8">
    <location>
        <begin position="226"/>
        <end position="245"/>
    </location>
</feature>
<proteinExistence type="inferred from homology"/>
<reference evidence="10" key="3">
    <citation type="submission" date="2025-09" db="UniProtKB">
        <authorList>
            <consortium name="Ensembl"/>
        </authorList>
    </citation>
    <scope>IDENTIFICATION</scope>
</reference>
<feature type="domain" description="HSF-type DNA-binding" evidence="9">
    <location>
        <begin position="94"/>
        <end position="212"/>
    </location>
</feature>
<feature type="compositionally biased region" description="Polar residues" evidence="8">
    <location>
        <begin position="80"/>
        <end position="91"/>
    </location>
</feature>
<feature type="compositionally biased region" description="Polar residues" evidence="8">
    <location>
        <begin position="278"/>
        <end position="288"/>
    </location>
</feature>
<comment type="subcellular location">
    <subcellularLocation>
        <location evidence="1">Nucleus</location>
    </subcellularLocation>
</comment>
<dbReference type="Pfam" id="PF00447">
    <property type="entry name" value="HSF_DNA-bind"/>
    <property type="match status" value="1"/>
</dbReference>
<dbReference type="GO" id="GO:0005634">
    <property type="term" value="C:nucleus"/>
    <property type="evidence" value="ECO:0007669"/>
    <property type="project" value="UniProtKB-SubCell"/>
</dbReference>
<evidence type="ECO:0000256" key="7">
    <source>
        <dbReference type="RuleBase" id="RU004020"/>
    </source>
</evidence>
<dbReference type="Proteomes" id="UP000694400">
    <property type="component" value="Chromosome 14"/>
</dbReference>
<keyword evidence="3" id="KW-0805">Transcription regulation</keyword>
<comment type="similarity">
    <text evidence="2 7">Belongs to the HSF family.</text>
</comment>
<dbReference type="InterPro" id="IPR036388">
    <property type="entry name" value="WH-like_DNA-bd_sf"/>
</dbReference>